<keyword evidence="2" id="KW-1133">Transmembrane helix</keyword>
<sequence>MKIGLSRTALFATEGVILIAAGFAVFYLLSGGDIPSVQFLKQKASSGDENTQDPLNVEKQTTTTAEIKPAEEIAENQPEATASANIKETTLSSEIEESSSSSESAQTE</sequence>
<dbReference type="Proteomes" id="UP000229916">
    <property type="component" value="Unassembled WGS sequence"/>
</dbReference>
<keyword evidence="2" id="KW-0812">Transmembrane</keyword>
<protein>
    <submittedName>
        <fullName evidence="3">Uncharacterized protein</fullName>
    </submittedName>
</protein>
<feature type="compositionally biased region" description="Polar residues" evidence="1">
    <location>
        <begin position="43"/>
        <end position="65"/>
    </location>
</feature>
<comment type="caution">
    <text evidence="3">The sequence shown here is derived from an EMBL/GenBank/DDBJ whole genome shotgun (WGS) entry which is preliminary data.</text>
</comment>
<dbReference type="EMBL" id="PEWD01000093">
    <property type="protein sequence ID" value="PIU68206.1"/>
    <property type="molecule type" value="Genomic_DNA"/>
</dbReference>
<organism evidence="3 4">
    <name type="scientific">candidate division WWE3 bacterium CG06_land_8_20_14_3_00_42_16</name>
    <dbReference type="NCBI Taxonomy" id="1975083"/>
    <lineage>
        <taxon>Bacteria</taxon>
        <taxon>Katanobacteria</taxon>
    </lineage>
</organism>
<evidence type="ECO:0000313" key="3">
    <source>
        <dbReference type="EMBL" id="PIU68206.1"/>
    </source>
</evidence>
<proteinExistence type="predicted"/>
<accession>A0A2M7ALD0</accession>
<reference evidence="4" key="1">
    <citation type="submission" date="2017-09" db="EMBL/GenBank/DDBJ databases">
        <title>Depth-based differentiation of microbial function through sediment-hosted aquifers and enrichment of novel symbionts in the deep terrestrial subsurface.</title>
        <authorList>
            <person name="Probst A.J."/>
            <person name="Ladd B."/>
            <person name="Jarett J.K."/>
            <person name="Geller-Mcgrath D.E."/>
            <person name="Sieber C.M.K."/>
            <person name="Emerson J.B."/>
            <person name="Anantharaman K."/>
            <person name="Thomas B.C."/>
            <person name="Malmstrom R."/>
            <person name="Stieglmeier M."/>
            <person name="Klingl A."/>
            <person name="Woyke T."/>
            <person name="Ryan C.M."/>
            <person name="Banfield J.F."/>
        </authorList>
    </citation>
    <scope>NUCLEOTIDE SEQUENCE [LARGE SCALE GENOMIC DNA]</scope>
</reference>
<dbReference type="AlphaFoldDB" id="A0A2M7ALD0"/>
<evidence type="ECO:0000256" key="2">
    <source>
        <dbReference type="SAM" id="Phobius"/>
    </source>
</evidence>
<feature type="region of interest" description="Disordered" evidence="1">
    <location>
        <begin position="43"/>
        <end position="108"/>
    </location>
</feature>
<feature type="compositionally biased region" description="Polar residues" evidence="1">
    <location>
        <begin position="78"/>
        <end position="91"/>
    </location>
</feature>
<feature type="transmembrane region" description="Helical" evidence="2">
    <location>
        <begin position="9"/>
        <end position="29"/>
    </location>
</feature>
<name>A0A2M7ALD0_UNCKA</name>
<evidence type="ECO:0000256" key="1">
    <source>
        <dbReference type="SAM" id="MobiDB-lite"/>
    </source>
</evidence>
<keyword evidence="2" id="KW-0472">Membrane</keyword>
<feature type="compositionally biased region" description="Low complexity" evidence="1">
    <location>
        <begin position="98"/>
        <end position="108"/>
    </location>
</feature>
<gene>
    <name evidence="3" type="ORF">COS81_04805</name>
</gene>
<evidence type="ECO:0000313" key="4">
    <source>
        <dbReference type="Proteomes" id="UP000229916"/>
    </source>
</evidence>